<dbReference type="VEuPathDB" id="VectorBase:FBgn0085232"/>
<sequence>SAKNKSILYQYLKSKKLTIKMRCNKIIFQLIACFVIIELVLGYPQDRFTSAEQIQQLSDANEGDAHPEISSSSETLRNLYRYERTLSRLRRALEELAYEEAADDMELAEINVFRPLFRYRSQVVKVKNPQQQFG</sequence>
<name>A1A6W2_DROME</name>
<protein>
    <submittedName>
        <fullName evidence="1">IP17152p</fullName>
    </submittedName>
</protein>
<dbReference type="AlphaFoldDB" id="A1A6W2"/>
<dbReference type="EMBL" id="BT029633">
    <property type="protein sequence ID" value="ABL75692.1"/>
    <property type="molecule type" value="mRNA"/>
</dbReference>
<reference evidence="1" key="1">
    <citation type="submission" date="2006-12" db="EMBL/GenBank/DDBJ databases">
        <authorList>
            <person name="Stapleton M."/>
            <person name="Carlson J."/>
            <person name="Frise E."/>
            <person name="Kapadia B."/>
            <person name="Park S."/>
            <person name="Wan K."/>
            <person name="Yu C."/>
            <person name="Celniker S."/>
        </authorList>
    </citation>
    <scope>NUCLEOTIDE SEQUENCE</scope>
</reference>
<dbReference type="Bgee" id="FBgn0085232">
    <property type="expression patterns" value="Expressed in adult tracheocyte (Drosophila) in open tracheal system trachea and 14 other cell types or tissues"/>
</dbReference>
<feature type="non-terminal residue" evidence="1">
    <location>
        <position position="1"/>
    </location>
</feature>
<proteinExistence type="evidence at transcript level"/>
<dbReference type="OrthoDB" id="7996686at2759"/>
<accession>A1A6W2</accession>
<organism evidence="1">
    <name type="scientific">Drosophila melanogaster</name>
    <name type="common">Fruit fly</name>
    <dbReference type="NCBI Taxonomy" id="7227"/>
    <lineage>
        <taxon>Eukaryota</taxon>
        <taxon>Metazoa</taxon>
        <taxon>Ecdysozoa</taxon>
        <taxon>Arthropoda</taxon>
        <taxon>Hexapoda</taxon>
        <taxon>Insecta</taxon>
        <taxon>Pterygota</taxon>
        <taxon>Neoptera</taxon>
        <taxon>Endopterygota</taxon>
        <taxon>Diptera</taxon>
        <taxon>Brachycera</taxon>
        <taxon>Muscomorpha</taxon>
        <taxon>Ephydroidea</taxon>
        <taxon>Drosophilidae</taxon>
        <taxon>Drosophila</taxon>
        <taxon>Sophophora</taxon>
    </lineage>
</organism>
<evidence type="ECO:0000313" key="1">
    <source>
        <dbReference type="EMBL" id="ABL75692.1"/>
    </source>
</evidence>
<dbReference type="HOGENOM" id="CLU_2161018_0_0_1"/>
<dbReference type="ExpressionAtlas" id="A1A6W2">
    <property type="expression patterns" value="baseline and differential"/>
</dbReference>